<dbReference type="PROSITE" id="PS00028">
    <property type="entry name" value="ZINC_FINGER_C2H2_1"/>
    <property type="match status" value="1"/>
</dbReference>
<accession>A0AAN6IWR3</accession>
<dbReference type="InterPro" id="IPR058925">
    <property type="entry name" value="zf-C2H2_AcuF"/>
</dbReference>
<reference evidence="3" key="1">
    <citation type="submission" date="2023-01" db="EMBL/GenBank/DDBJ databases">
        <title>Exophiala dermititidis isolated from Cystic Fibrosis Patient.</title>
        <authorList>
            <person name="Kurbessoian T."/>
            <person name="Crocker A."/>
            <person name="Murante D."/>
            <person name="Hogan D.A."/>
            <person name="Stajich J.E."/>
        </authorList>
    </citation>
    <scope>NUCLEOTIDE SEQUENCE</scope>
    <source>
        <strain evidence="3">Ex8</strain>
    </source>
</reference>
<dbReference type="SMART" id="SM00355">
    <property type="entry name" value="ZnF_C2H2"/>
    <property type="match status" value="3"/>
</dbReference>
<dbReference type="EMBL" id="JAJGCB010000003">
    <property type="protein sequence ID" value="KAJ8994050.1"/>
    <property type="molecule type" value="Genomic_DNA"/>
</dbReference>
<feature type="region of interest" description="Disordered" evidence="1">
    <location>
        <begin position="190"/>
        <end position="353"/>
    </location>
</feature>
<feature type="compositionally biased region" description="Basic and acidic residues" evidence="1">
    <location>
        <begin position="387"/>
        <end position="396"/>
    </location>
</feature>
<protein>
    <recommendedName>
        <fullName evidence="2">C2H2-type domain-containing protein</fullName>
    </recommendedName>
</protein>
<feature type="compositionally biased region" description="Basic and acidic residues" evidence="1">
    <location>
        <begin position="367"/>
        <end position="376"/>
    </location>
</feature>
<evidence type="ECO:0000313" key="4">
    <source>
        <dbReference type="Proteomes" id="UP001161757"/>
    </source>
</evidence>
<feature type="compositionally biased region" description="Polar residues" evidence="1">
    <location>
        <begin position="273"/>
        <end position="284"/>
    </location>
</feature>
<dbReference type="InterPro" id="IPR013087">
    <property type="entry name" value="Znf_C2H2_type"/>
</dbReference>
<feature type="compositionally biased region" description="Polar residues" evidence="1">
    <location>
        <begin position="1111"/>
        <end position="1134"/>
    </location>
</feature>
<feature type="compositionally biased region" description="Polar residues" evidence="1">
    <location>
        <begin position="454"/>
        <end position="463"/>
    </location>
</feature>
<feature type="region of interest" description="Disordered" evidence="1">
    <location>
        <begin position="367"/>
        <end position="413"/>
    </location>
</feature>
<dbReference type="Proteomes" id="UP001161757">
    <property type="component" value="Unassembled WGS sequence"/>
</dbReference>
<feature type="compositionally biased region" description="Polar residues" evidence="1">
    <location>
        <begin position="675"/>
        <end position="686"/>
    </location>
</feature>
<feature type="region of interest" description="Disordered" evidence="1">
    <location>
        <begin position="675"/>
        <end position="717"/>
    </location>
</feature>
<feature type="compositionally biased region" description="Polar residues" evidence="1">
    <location>
        <begin position="1208"/>
        <end position="1228"/>
    </location>
</feature>
<sequence length="1325" mass="146285">MSFTNTQSRNTQRPTPHQSPLTAPKAYRSSPAQFQSHNRSTSITSNPTQTAHEPPRLGSELDCWTFDQIFSAPVASPASLPQSTYPLGLEEDTSHHESSFDDFLTTGYSSENHVSEHTTPQELIWEQQFVYQDKQPYILDNYDQSGDGGSHEFTQSSDLQAFYPDAQETLPDFVSGHDLANSKLNTSIDHSLDLSRGTESPMPGQDQYMERPSNGRSQTNHATQNLRVSTARNHTSTPSPNHGVSAWQRTSPNMRAPSPVVMVSSYEAPEPNNGKQTAQAQNSNKRSRGGTGSNVDDEEEEEDDDDDDDEGVDNHLGGGDPNVDSSHLMPPAPIGSNNTSATAAQRSGLEPMQRGDDVVLSLKELEEQRQRDERNAEVQTWLETSDDGGHHNKDKGVTSMRGLTTGGRRRAHTTGQMDAIGLVYSDKNIPGPGLLLEVDSDDESSDEESISSSQMEGHTNQILDTYYHSESPRMSPRALEERGSPNMSFPPLEDDTPPELQEPLPRQFYRRSPWQDPVRGSLSDARDQPDTSNAALYRFNQEAAKWETASRAATWGTRRRLSESEVRSIVEGSQVRHLSLSKRGRERGNSILNKARGLLPRRSSSNVKTESPAEGQESAPTSGHAHRSSIGTIKPTQRKPSFSSKPKSPPLDTGSAFMAMTGQLTAIGRANAMTQDTDTHKSSGSLQALRKHRSKSDVSKHGRSSSATPGLTELMTRHGGPPIPTLASPMHERERIVAAQVLDNEEAPADDDEDDQADEVAIRMDFEIRAEEITPTLEGFRDHARRLNPRLEPYMIERIGQEQIRRYKKLVETKIKHTRAVQMNQKCPSGKFCFDLGGEAALLAPRVSVKDPEATLTQFQVCNPADDEIDESGFTEGIITPALFPAGIPLPPVKRLPAELECPLCFKVKKFQKPSDWTKHVHEDIQPFSCTFPHCPESKSFKRKADWVRHENELHRHLEWWKCNIEECSHICYRKDNFVQHLVREHKMKEPKVRSRGSASSKNKAVNNNVGWSEDAELWRLVDSCRHETTKKPRDEPCRFCGNVCSSWKKLSVHMGKHLEQIALPVLQLVRIREVAPDTVISPIDQAPPSAIASTHPTGLGTINNTMDASATLSPYPRSATSAYQTSSAGQSPASGHGPSRHGGYQQFDAGFYSDDGMTAGMHVPMTGNMFPGSSATSMPQQPHMYMGPSEYMQPGDVGHCPHEYSVSPHSSVVTPRSQPQPVTATGYNHSDQFFETGGLDYTQPMPMAGMYSSAGVQSTPGYGLQYASPSMQHNQHLGQQQPGGVENQSAGLGLHPMNQGFVFQDPQAGHQQGQPGSGNMQYTQ</sequence>
<feature type="compositionally biased region" description="Polar residues" evidence="1">
    <location>
        <begin position="1"/>
        <end position="21"/>
    </location>
</feature>
<feature type="region of interest" description="Disordered" evidence="1">
    <location>
        <begin position="1111"/>
        <end position="1149"/>
    </location>
</feature>
<name>A0AAN6IWR3_EXODE</name>
<proteinExistence type="predicted"/>
<feature type="region of interest" description="Disordered" evidence="1">
    <location>
        <begin position="570"/>
        <end position="655"/>
    </location>
</feature>
<dbReference type="PANTHER" id="PTHR35391">
    <property type="entry name" value="C2H2-TYPE DOMAIN-CONTAINING PROTEIN-RELATED"/>
    <property type="match status" value="1"/>
</dbReference>
<dbReference type="PANTHER" id="PTHR35391:SF3">
    <property type="entry name" value="FINGER DOMAIN PROTEIN, PUTATIVE (AFU_ORTHOLOGUE AFUA_8G04300)-RELATED"/>
    <property type="match status" value="1"/>
</dbReference>
<evidence type="ECO:0000313" key="3">
    <source>
        <dbReference type="EMBL" id="KAJ8994050.1"/>
    </source>
</evidence>
<feature type="domain" description="C2H2-type" evidence="2">
    <location>
        <begin position="963"/>
        <end position="986"/>
    </location>
</feature>
<feature type="compositionally biased region" description="Polar residues" evidence="1">
    <location>
        <begin position="214"/>
        <end position="253"/>
    </location>
</feature>
<organism evidence="3 4">
    <name type="scientific">Exophiala dermatitidis</name>
    <name type="common">Black yeast-like fungus</name>
    <name type="synonym">Wangiella dermatitidis</name>
    <dbReference type="NCBI Taxonomy" id="5970"/>
    <lineage>
        <taxon>Eukaryota</taxon>
        <taxon>Fungi</taxon>
        <taxon>Dikarya</taxon>
        <taxon>Ascomycota</taxon>
        <taxon>Pezizomycotina</taxon>
        <taxon>Eurotiomycetes</taxon>
        <taxon>Chaetothyriomycetidae</taxon>
        <taxon>Chaetothyriales</taxon>
        <taxon>Herpotrichiellaceae</taxon>
        <taxon>Exophiala</taxon>
    </lineage>
</organism>
<feature type="compositionally biased region" description="Polar residues" evidence="1">
    <location>
        <begin position="1310"/>
        <end position="1325"/>
    </location>
</feature>
<feature type="region of interest" description="Disordered" evidence="1">
    <location>
        <begin position="1"/>
        <end position="58"/>
    </location>
</feature>
<feature type="region of interest" description="Disordered" evidence="1">
    <location>
        <begin position="1302"/>
        <end position="1325"/>
    </location>
</feature>
<feature type="region of interest" description="Disordered" evidence="1">
    <location>
        <begin position="1206"/>
        <end position="1228"/>
    </location>
</feature>
<feature type="compositionally biased region" description="Acidic residues" evidence="1">
    <location>
        <begin position="438"/>
        <end position="449"/>
    </location>
</feature>
<feature type="compositionally biased region" description="Polar residues" evidence="1">
    <location>
        <begin position="30"/>
        <end position="51"/>
    </location>
</feature>
<feature type="compositionally biased region" description="Polar residues" evidence="1">
    <location>
        <begin position="335"/>
        <end position="345"/>
    </location>
</feature>
<gene>
    <name evidence="3" type="ORF">HRR80_002545</name>
</gene>
<comment type="caution">
    <text evidence="3">The sequence shown here is derived from an EMBL/GenBank/DDBJ whole genome shotgun (WGS) entry which is preliminary data.</text>
</comment>
<evidence type="ECO:0000259" key="2">
    <source>
        <dbReference type="PROSITE" id="PS00028"/>
    </source>
</evidence>
<feature type="compositionally biased region" description="Acidic residues" evidence="1">
    <location>
        <begin position="295"/>
        <end position="311"/>
    </location>
</feature>
<evidence type="ECO:0000256" key="1">
    <source>
        <dbReference type="SAM" id="MobiDB-lite"/>
    </source>
</evidence>
<dbReference type="Pfam" id="PF26082">
    <property type="entry name" value="zf-C2H2_AcuF"/>
    <property type="match status" value="1"/>
</dbReference>
<feature type="region of interest" description="Disordered" evidence="1">
    <location>
        <begin position="429"/>
        <end position="531"/>
    </location>
</feature>